<organism evidence="3 4">
    <name type="scientific">Prorocentrum cordatum</name>
    <dbReference type="NCBI Taxonomy" id="2364126"/>
    <lineage>
        <taxon>Eukaryota</taxon>
        <taxon>Sar</taxon>
        <taxon>Alveolata</taxon>
        <taxon>Dinophyceae</taxon>
        <taxon>Prorocentrales</taxon>
        <taxon>Prorocentraceae</taxon>
        <taxon>Prorocentrum</taxon>
    </lineage>
</organism>
<dbReference type="PANTHER" id="PTHR10185:SF17">
    <property type="entry name" value="GM01519P-RELATED"/>
    <property type="match status" value="1"/>
</dbReference>
<evidence type="ECO:0000313" key="3">
    <source>
        <dbReference type="EMBL" id="CAK0845648.1"/>
    </source>
</evidence>
<evidence type="ECO:0000313" key="4">
    <source>
        <dbReference type="Proteomes" id="UP001189429"/>
    </source>
</evidence>
<gene>
    <name evidence="3" type="ORF">PCOR1329_LOCUS39377</name>
</gene>
<dbReference type="InterPro" id="IPR001736">
    <property type="entry name" value="PLipase_D/transphosphatidylase"/>
</dbReference>
<dbReference type="PROSITE" id="PS50035">
    <property type="entry name" value="PLD"/>
    <property type="match status" value="1"/>
</dbReference>
<dbReference type="CDD" id="cd09107">
    <property type="entry name" value="PLDc_vPLD3_4_5_like_2"/>
    <property type="match status" value="1"/>
</dbReference>
<dbReference type="InterPro" id="IPR032803">
    <property type="entry name" value="PLDc_3"/>
</dbReference>
<dbReference type="Gene3D" id="3.30.870.10">
    <property type="entry name" value="Endonuclease Chain A"/>
    <property type="match status" value="1"/>
</dbReference>
<accession>A0ABN9TI95</accession>
<dbReference type="InterPro" id="IPR050874">
    <property type="entry name" value="Diverse_PLD-related"/>
</dbReference>
<dbReference type="Pfam" id="PF13918">
    <property type="entry name" value="PLDc_3"/>
    <property type="match status" value="1"/>
</dbReference>
<dbReference type="Proteomes" id="UP001189429">
    <property type="component" value="Unassembled WGS sequence"/>
</dbReference>
<feature type="domain" description="PLD phosphodiesterase" evidence="2">
    <location>
        <begin position="95"/>
        <end position="121"/>
    </location>
</feature>
<keyword evidence="4" id="KW-1185">Reference proteome</keyword>
<evidence type="ECO:0000256" key="1">
    <source>
        <dbReference type="ARBA" id="ARBA00008664"/>
    </source>
</evidence>
<dbReference type="EMBL" id="CAUYUJ010014754">
    <property type="protein sequence ID" value="CAK0845648.1"/>
    <property type="molecule type" value="Genomic_DNA"/>
</dbReference>
<sequence length="169" mass="19138">MNFIPADFDCAWWPALNDALLAKVARGVQVRLLLSKWKHTSTFIPDYLHSLQISAQAVASKAQLSNPGGSLEIRFFEVPGWQGATGKDEDPYVDYSRVNHGKYIVTDRRFNIGTSNMEWGYFYKTAGLSFNSDHPLLRAQLTAAFERDWGSEYAVPWATRLVGDWLFSV</sequence>
<evidence type="ECO:0000259" key="2">
    <source>
        <dbReference type="PROSITE" id="PS50035"/>
    </source>
</evidence>
<proteinExistence type="inferred from homology"/>
<comment type="caution">
    <text evidence="3">The sequence shown here is derived from an EMBL/GenBank/DDBJ whole genome shotgun (WGS) entry which is preliminary data.</text>
</comment>
<comment type="similarity">
    <text evidence="1">Belongs to the phospholipase D family.</text>
</comment>
<name>A0ABN9TI95_9DINO</name>
<dbReference type="SUPFAM" id="SSF56024">
    <property type="entry name" value="Phospholipase D/nuclease"/>
    <property type="match status" value="1"/>
</dbReference>
<dbReference type="PANTHER" id="PTHR10185">
    <property type="entry name" value="PHOSPHOLIPASE D - RELATED"/>
    <property type="match status" value="1"/>
</dbReference>
<protein>
    <recommendedName>
        <fullName evidence="2">PLD phosphodiesterase domain-containing protein</fullName>
    </recommendedName>
</protein>
<reference evidence="3" key="1">
    <citation type="submission" date="2023-10" db="EMBL/GenBank/DDBJ databases">
        <authorList>
            <person name="Chen Y."/>
            <person name="Shah S."/>
            <person name="Dougan E. K."/>
            <person name="Thang M."/>
            <person name="Chan C."/>
        </authorList>
    </citation>
    <scope>NUCLEOTIDE SEQUENCE [LARGE SCALE GENOMIC DNA]</scope>
</reference>